<evidence type="ECO:0000313" key="5">
    <source>
        <dbReference type="EMBL" id="AQZ51592.1"/>
    </source>
</evidence>
<reference evidence="5 6" key="1">
    <citation type="submission" date="2017-03" db="EMBL/GenBank/DDBJ databases">
        <title>Foreign affairs: Plasmid Transfer between Roseobacters and Rhizobia.</title>
        <authorList>
            <person name="Bartling P."/>
            <person name="Bunk B."/>
            <person name="Overmann J."/>
            <person name="Brinkmann H."/>
            <person name="Petersen J."/>
        </authorList>
    </citation>
    <scope>NUCLEOTIDE SEQUENCE [LARGE SCALE GENOMIC DNA]</scope>
    <source>
        <strain evidence="5 6">MACL11</strain>
    </source>
</reference>
<comment type="cofactor">
    <cofactor evidence="3">
        <name>Zn(2+)</name>
        <dbReference type="ChEBI" id="CHEBI:29105"/>
    </cofactor>
    <text evidence="3">Binds 1 divalent metal cation per subunit.</text>
</comment>
<dbReference type="InterPro" id="IPR013658">
    <property type="entry name" value="SGL"/>
</dbReference>
<dbReference type="EC" id="3.1.1.15" evidence="5"/>
<dbReference type="InterPro" id="IPR011042">
    <property type="entry name" value="6-blade_b-propeller_TolB-like"/>
</dbReference>
<dbReference type="PRINTS" id="PR01790">
    <property type="entry name" value="SMP30FAMILY"/>
</dbReference>
<evidence type="ECO:0000256" key="1">
    <source>
        <dbReference type="ARBA" id="ARBA00008853"/>
    </source>
</evidence>
<keyword evidence="6" id="KW-1185">Reference proteome</keyword>
<dbReference type="KEGG" id="mmed:Mame_02257"/>
<evidence type="ECO:0000259" key="4">
    <source>
        <dbReference type="Pfam" id="PF08450"/>
    </source>
</evidence>
<evidence type="ECO:0000256" key="3">
    <source>
        <dbReference type="PIRSR" id="PIRSR605511-2"/>
    </source>
</evidence>
<dbReference type="AlphaFoldDB" id="A0A1U9Z1W9"/>
<dbReference type="GO" id="GO:0050021">
    <property type="term" value="F:L-arabinonolactonase activity"/>
    <property type="evidence" value="ECO:0007669"/>
    <property type="project" value="UniProtKB-EC"/>
</dbReference>
<dbReference type="PANTHER" id="PTHR10907">
    <property type="entry name" value="REGUCALCIN"/>
    <property type="match status" value="1"/>
</dbReference>
<feature type="binding site" evidence="3">
    <location>
        <position position="23"/>
    </location>
    <ligand>
        <name>a divalent metal cation</name>
        <dbReference type="ChEBI" id="CHEBI:60240"/>
    </ligand>
</feature>
<keyword evidence="5" id="KW-0378">Hydrolase</keyword>
<feature type="binding site" evidence="3">
    <location>
        <position position="110"/>
    </location>
    <ligand>
        <name>substrate</name>
    </ligand>
</feature>
<accession>A0A1U9Z1W9</accession>
<sequence length="300" mass="33385">MTGARMMTPQVDCIQTVKARLGETPLWCEQTRRLVWIDIEDPHFWQLDPSTGEAFSRAQPCTYLGSQALTRSGKHLVARDLHLVMLDPQTGISELFARVPDERFPATRLNDGRVDRNGRLWIGTMDNGLKDGLGSLYRVDPDGSFAAFYDDVIVSNGIAFDPDGRHMYFTDTRRHLTWKITLDDAGERPVSRAVFADYSAGGERPDGACVDADGCLWQAFFAGGRIVRYTPEGRIDRSIDMPVTNPTCLCFGGPDYKTLFVTTAFKFLSEEQRANEPLAGSVFAISGAGQGVAEHRFDFQ</sequence>
<dbReference type="eggNOG" id="COG3386">
    <property type="taxonomic scope" value="Bacteria"/>
</dbReference>
<protein>
    <submittedName>
        <fullName evidence="5">L-arabinolactonase</fullName>
        <ecNumber evidence="5">3.1.1.15</ecNumber>
    </submittedName>
</protein>
<dbReference type="InterPro" id="IPR005511">
    <property type="entry name" value="SMP-30"/>
</dbReference>
<keyword evidence="3" id="KW-0862">Zinc</keyword>
<dbReference type="SUPFAM" id="SSF63829">
    <property type="entry name" value="Calcium-dependent phosphotriesterase"/>
    <property type="match status" value="1"/>
</dbReference>
<dbReference type="EMBL" id="CP020330">
    <property type="protein sequence ID" value="AQZ51592.1"/>
    <property type="molecule type" value="Genomic_DNA"/>
</dbReference>
<feature type="binding site" evidence="3">
    <location>
        <position position="206"/>
    </location>
    <ligand>
        <name>a divalent metal cation</name>
        <dbReference type="ChEBI" id="CHEBI:60240"/>
    </ligand>
</feature>
<dbReference type="Pfam" id="PF08450">
    <property type="entry name" value="SGL"/>
    <property type="match status" value="1"/>
</dbReference>
<dbReference type="PANTHER" id="PTHR10907:SF47">
    <property type="entry name" value="REGUCALCIN"/>
    <property type="match status" value="1"/>
</dbReference>
<organism evidence="5 6">
    <name type="scientific">Martelella mediterranea DSM 17316</name>
    <dbReference type="NCBI Taxonomy" id="1122214"/>
    <lineage>
        <taxon>Bacteria</taxon>
        <taxon>Pseudomonadati</taxon>
        <taxon>Pseudomonadota</taxon>
        <taxon>Alphaproteobacteria</taxon>
        <taxon>Hyphomicrobiales</taxon>
        <taxon>Aurantimonadaceae</taxon>
        <taxon>Martelella</taxon>
    </lineage>
</organism>
<proteinExistence type="inferred from homology"/>
<dbReference type="STRING" id="1122214.Mame_02257"/>
<feature type="binding site" evidence="3">
    <location>
        <position position="156"/>
    </location>
    <ligand>
        <name>a divalent metal cation</name>
        <dbReference type="ChEBI" id="CHEBI:60240"/>
    </ligand>
</feature>
<dbReference type="GO" id="GO:0004341">
    <property type="term" value="F:gluconolactonase activity"/>
    <property type="evidence" value="ECO:0007669"/>
    <property type="project" value="TreeGrafter"/>
</dbReference>
<name>A0A1U9Z1W9_9HYPH</name>
<gene>
    <name evidence="5" type="primary">araB_8</name>
    <name evidence="5" type="ORF">Mame_02257</name>
</gene>
<comment type="similarity">
    <text evidence="1">Belongs to the SMP-30/CGR1 family.</text>
</comment>
<feature type="binding site" evidence="3">
    <location>
        <position position="108"/>
    </location>
    <ligand>
        <name>substrate</name>
    </ligand>
</feature>
<evidence type="ECO:0000256" key="2">
    <source>
        <dbReference type="PIRSR" id="PIRSR605511-1"/>
    </source>
</evidence>
<feature type="domain" description="SMP-30/Gluconolactonase/LRE-like region" evidence="4">
    <location>
        <begin position="21"/>
        <end position="264"/>
    </location>
</feature>
<dbReference type="Gene3D" id="2.120.10.30">
    <property type="entry name" value="TolB, C-terminal domain"/>
    <property type="match status" value="1"/>
</dbReference>
<keyword evidence="3" id="KW-0479">Metal-binding</keyword>
<evidence type="ECO:0000313" key="6">
    <source>
        <dbReference type="Proteomes" id="UP000191135"/>
    </source>
</evidence>
<dbReference type="GO" id="GO:0019853">
    <property type="term" value="P:L-ascorbic acid biosynthetic process"/>
    <property type="evidence" value="ECO:0007669"/>
    <property type="project" value="TreeGrafter"/>
</dbReference>
<dbReference type="Proteomes" id="UP000191135">
    <property type="component" value="Chromosome"/>
</dbReference>
<feature type="active site" description="Proton donor/acceptor" evidence="2">
    <location>
        <position position="206"/>
    </location>
</feature>
<dbReference type="GO" id="GO:0005509">
    <property type="term" value="F:calcium ion binding"/>
    <property type="evidence" value="ECO:0007669"/>
    <property type="project" value="TreeGrafter"/>
</dbReference>